<feature type="signal peptide" evidence="2">
    <location>
        <begin position="1"/>
        <end position="18"/>
    </location>
</feature>
<dbReference type="Proteomes" id="UP000263232">
    <property type="component" value="Chromosome"/>
</dbReference>
<dbReference type="OrthoDB" id="2138699at2"/>
<proteinExistence type="predicted"/>
<feature type="region of interest" description="Disordered" evidence="1">
    <location>
        <begin position="465"/>
        <end position="493"/>
    </location>
</feature>
<evidence type="ECO:0000313" key="4">
    <source>
        <dbReference type="Proteomes" id="UP000263232"/>
    </source>
</evidence>
<reference evidence="3 4" key="1">
    <citation type="submission" date="2017-09" db="EMBL/GenBank/DDBJ databases">
        <title>Complete genome sequence of Oxytococcus suis strain ZY16052.</title>
        <authorList>
            <person name="Li F."/>
        </authorList>
    </citation>
    <scope>NUCLEOTIDE SEQUENCE [LARGE SCALE GENOMIC DNA]</scope>
    <source>
        <strain evidence="3 4">ZY16052</strain>
    </source>
</reference>
<evidence type="ECO:0000256" key="1">
    <source>
        <dbReference type="SAM" id="MobiDB-lite"/>
    </source>
</evidence>
<organism evidence="3 4">
    <name type="scientific">Suicoccus acidiformans</name>
    <dbReference type="NCBI Taxonomy" id="2036206"/>
    <lineage>
        <taxon>Bacteria</taxon>
        <taxon>Bacillati</taxon>
        <taxon>Bacillota</taxon>
        <taxon>Bacilli</taxon>
        <taxon>Lactobacillales</taxon>
        <taxon>Aerococcaceae</taxon>
        <taxon>Suicoccus</taxon>
    </lineage>
</organism>
<evidence type="ECO:0008006" key="5">
    <source>
        <dbReference type="Google" id="ProtNLM"/>
    </source>
</evidence>
<dbReference type="AlphaFoldDB" id="A0A347WLN6"/>
<feature type="region of interest" description="Disordered" evidence="1">
    <location>
        <begin position="41"/>
        <end position="62"/>
    </location>
</feature>
<gene>
    <name evidence="3" type="ORF">CL176_08265</name>
</gene>
<name>A0A347WLN6_9LACT</name>
<dbReference type="KEGG" id="abae:CL176_08265"/>
<feature type="chain" id="PRO_5038369073" description="DUF5068 domain-containing protein" evidence="2">
    <location>
        <begin position="19"/>
        <end position="493"/>
    </location>
</feature>
<dbReference type="EMBL" id="CP023434">
    <property type="protein sequence ID" value="AXY25993.1"/>
    <property type="molecule type" value="Genomic_DNA"/>
</dbReference>
<evidence type="ECO:0000256" key="2">
    <source>
        <dbReference type="SAM" id="SignalP"/>
    </source>
</evidence>
<accession>A0A347WLN6</accession>
<keyword evidence="4" id="KW-1185">Reference proteome</keyword>
<sequence>MNKTFKMNVLLISLGLCAGCNTVDEQYQRFIQEQAVETVQNKQSSQDEVSSENEAQVDEESVGDPRFIPEFNQVEHAIEATDKYQIKDRVFRLKQPFEQTQGDLTYRIDAMDIYRLETVDEHYASEFNFETEGAGIILMQVNILNLSDESRYIAMNDLRLSYPDAVLRLEPSSQLYPLDTGNLRDIMTYAGGQIEGRSAVEGYIVYGLSEDALDSILAEGDFFLSIPVSQASADEVVGLSQGDNTIELPFYLPTNIENEQLLLDNRRSIQDRVALELWGAKDILATADLSESSTEEQVELTLVKGEIYDLALRPAYEASFRYFPQGQIIVSLVFEVENKSEYPIMPYEGQASLTIQEDLIQSDPQLVIDSGPRVINPGERGKFVKSFALDKLRYQAFWQGEPIGIAVNIPTELAASTNRTASDAEVEESLASAGDKETLVLYYYFEWMPHLDQYITDALEVDKHSSQDDRTSTSHSAKVNVEESLVDETEEEG</sequence>
<protein>
    <recommendedName>
        <fullName evidence="5">DUF5068 domain-containing protein</fullName>
    </recommendedName>
</protein>
<keyword evidence="2" id="KW-0732">Signal</keyword>
<dbReference type="RefSeq" id="WP_118990893.1">
    <property type="nucleotide sequence ID" value="NZ_CP023434.1"/>
</dbReference>
<feature type="compositionally biased region" description="Acidic residues" evidence="1">
    <location>
        <begin position="49"/>
        <end position="62"/>
    </location>
</feature>
<evidence type="ECO:0000313" key="3">
    <source>
        <dbReference type="EMBL" id="AXY25993.1"/>
    </source>
</evidence>
<feature type="compositionally biased region" description="Acidic residues" evidence="1">
    <location>
        <begin position="484"/>
        <end position="493"/>
    </location>
</feature>